<evidence type="ECO:0000313" key="6">
    <source>
        <dbReference type="Proteomes" id="UP000663829"/>
    </source>
</evidence>
<evidence type="ECO:0000313" key="2">
    <source>
        <dbReference type="EMBL" id="CAF1241599.1"/>
    </source>
</evidence>
<dbReference type="InterPro" id="IPR039510">
    <property type="entry name" value="Vint_dom"/>
</dbReference>
<dbReference type="InterPro" id="IPR013083">
    <property type="entry name" value="Znf_RING/FYVE/PHD"/>
</dbReference>
<dbReference type="OrthoDB" id="10264538at2759"/>
<dbReference type="AlphaFoldDB" id="A0A815MB58"/>
<evidence type="ECO:0000259" key="1">
    <source>
        <dbReference type="PROSITE" id="PS51698"/>
    </source>
</evidence>
<keyword evidence="6" id="KW-1185">Reference proteome</keyword>
<evidence type="ECO:0000313" key="4">
    <source>
        <dbReference type="EMBL" id="CAF4049218.1"/>
    </source>
</evidence>
<dbReference type="GO" id="GO:0016567">
    <property type="term" value="P:protein ubiquitination"/>
    <property type="evidence" value="ECO:0007669"/>
    <property type="project" value="InterPro"/>
</dbReference>
<dbReference type="SUPFAM" id="SSF57850">
    <property type="entry name" value="RING/U-box"/>
    <property type="match status" value="1"/>
</dbReference>
<dbReference type="GO" id="GO:0004842">
    <property type="term" value="F:ubiquitin-protein transferase activity"/>
    <property type="evidence" value="ECO:0007669"/>
    <property type="project" value="InterPro"/>
</dbReference>
<dbReference type="EMBL" id="CAJOBA010037807">
    <property type="protein sequence ID" value="CAF4049218.1"/>
    <property type="molecule type" value="Genomic_DNA"/>
</dbReference>
<protein>
    <recommendedName>
        <fullName evidence="1">U-box domain-containing protein</fullName>
    </recommendedName>
</protein>
<accession>A0A815MB58</accession>
<dbReference type="PROSITE" id="PS51698">
    <property type="entry name" value="U_BOX"/>
    <property type="match status" value="1"/>
</dbReference>
<proteinExistence type="predicted"/>
<dbReference type="Proteomes" id="UP000682733">
    <property type="component" value="Unassembled WGS sequence"/>
</dbReference>
<evidence type="ECO:0000313" key="5">
    <source>
        <dbReference type="EMBL" id="CAF4302917.1"/>
    </source>
</evidence>
<comment type="caution">
    <text evidence="3">The sequence shown here is derived from an EMBL/GenBank/DDBJ whole genome shotgun (WGS) entry which is preliminary data.</text>
</comment>
<dbReference type="PANTHER" id="PTHR46573:SF1">
    <property type="entry name" value="WD REPEAT, SAM AND U-BOX DOMAIN-CONTAINING PROTEIN 1"/>
    <property type="match status" value="1"/>
</dbReference>
<evidence type="ECO:0000313" key="3">
    <source>
        <dbReference type="EMBL" id="CAF1418147.1"/>
    </source>
</evidence>
<dbReference type="Proteomes" id="UP000663829">
    <property type="component" value="Unassembled WGS sequence"/>
</dbReference>
<dbReference type="EMBL" id="CAJNOK010016255">
    <property type="protein sequence ID" value="CAF1241599.1"/>
    <property type="molecule type" value="Genomic_DNA"/>
</dbReference>
<dbReference type="PANTHER" id="PTHR46573">
    <property type="entry name" value="WD REPEAT, SAM AND U-BOX DOMAIN-CONTAINING PROTEIN 1"/>
    <property type="match status" value="1"/>
</dbReference>
<dbReference type="Proteomes" id="UP000677228">
    <property type="component" value="Unassembled WGS sequence"/>
</dbReference>
<dbReference type="Pfam" id="PF04564">
    <property type="entry name" value="U-box"/>
    <property type="match status" value="1"/>
</dbReference>
<name>A0A815MB58_9BILA</name>
<dbReference type="CDD" id="cd16655">
    <property type="entry name" value="RING-Ubox_WDSUB1-like"/>
    <property type="match status" value="1"/>
</dbReference>
<sequence>MGTTPVVKYPERFICPITHEVMEDPVMDPDGNSYERRAIIHRLSRDSTSPITRNPLTVGDLVPNQILLEAIEQFKTHRSPCDICRVVMNTYHNNAGVCIWDGCIVTMSDGRPRFVKNIRRGDIIWGGAKVVCVVKSVCKNSQAEMIQFENGLVISPWHPIRLNGKHWHFPCEVGGFTRSIVLEAKEVYNFVLDSQHTMIVNGIECATLGHYFKGEVIEHGYYGTEHVIKDLKALAGWKSGCVVVMPCQLIRNRVTGLATGIKNTYNASNVDSG</sequence>
<dbReference type="EMBL" id="CAJOBC010083527">
    <property type="protein sequence ID" value="CAF4302917.1"/>
    <property type="molecule type" value="Genomic_DNA"/>
</dbReference>
<feature type="domain" description="U-box" evidence="1">
    <location>
        <begin position="8"/>
        <end position="81"/>
    </location>
</feature>
<dbReference type="SMART" id="SM00504">
    <property type="entry name" value="Ubox"/>
    <property type="match status" value="1"/>
</dbReference>
<dbReference type="Gene3D" id="3.30.40.10">
    <property type="entry name" value="Zinc/RING finger domain, C3HC4 (zinc finger)"/>
    <property type="match status" value="1"/>
</dbReference>
<reference evidence="3" key="1">
    <citation type="submission" date="2021-02" db="EMBL/GenBank/DDBJ databases">
        <authorList>
            <person name="Nowell W R."/>
        </authorList>
    </citation>
    <scope>NUCLEOTIDE SEQUENCE</scope>
</reference>
<dbReference type="EMBL" id="CAJNOQ010018098">
    <property type="protein sequence ID" value="CAF1418147.1"/>
    <property type="molecule type" value="Genomic_DNA"/>
</dbReference>
<gene>
    <name evidence="3" type="ORF">GPM918_LOCUS33654</name>
    <name evidence="2" type="ORF">OVA965_LOCUS25851</name>
    <name evidence="5" type="ORF">SRO942_LOCUS34343</name>
    <name evidence="4" type="ORF">TMI583_LOCUS26585</name>
</gene>
<dbReference type="InterPro" id="IPR052085">
    <property type="entry name" value="WD-SAM-U-box"/>
</dbReference>
<dbReference type="Pfam" id="PF14623">
    <property type="entry name" value="Vint"/>
    <property type="match status" value="1"/>
</dbReference>
<dbReference type="Proteomes" id="UP000681722">
    <property type="component" value="Unassembled WGS sequence"/>
</dbReference>
<organism evidence="3 6">
    <name type="scientific">Didymodactylos carnosus</name>
    <dbReference type="NCBI Taxonomy" id="1234261"/>
    <lineage>
        <taxon>Eukaryota</taxon>
        <taxon>Metazoa</taxon>
        <taxon>Spiralia</taxon>
        <taxon>Gnathifera</taxon>
        <taxon>Rotifera</taxon>
        <taxon>Eurotatoria</taxon>
        <taxon>Bdelloidea</taxon>
        <taxon>Philodinida</taxon>
        <taxon>Philodinidae</taxon>
        <taxon>Didymodactylos</taxon>
    </lineage>
</organism>
<dbReference type="InterPro" id="IPR003613">
    <property type="entry name" value="Ubox_domain"/>
</dbReference>